<protein>
    <submittedName>
        <fullName evidence="1">Uncharacterized protein</fullName>
    </submittedName>
</protein>
<dbReference type="EMBL" id="VICD02000177">
    <property type="protein sequence ID" value="KAB8185235.1"/>
    <property type="molecule type" value="Genomic_DNA"/>
</dbReference>
<dbReference type="Proteomes" id="UP000320431">
    <property type="component" value="Unassembled WGS sequence"/>
</dbReference>
<proteinExistence type="predicted"/>
<dbReference type="RefSeq" id="WP_141482370.1">
    <property type="nucleotide sequence ID" value="NZ_VICD02000177.1"/>
</dbReference>
<evidence type="ECO:0000313" key="1">
    <source>
        <dbReference type="EMBL" id="KAB8185235.1"/>
    </source>
</evidence>
<organism evidence="1 2">
    <name type="scientific">Marilutibacter maris</name>
    <dbReference type="NCBI Taxonomy" id="1605891"/>
    <lineage>
        <taxon>Bacteria</taxon>
        <taxon>Pseudomonadati</taxon>
        <taxon>Pseudomonadota</taxon>
        <taxon>Gammaproteobacteria</taxon>
        <taxon>Lysobacterales</taxon>
        <taxon>Lysobacteraceae</taxon>
        <taxon>Marilutibacter</taxon>
    </lineage>
</organism>
<gene>
    <name evidence="1" type="ORF">FKV24_010710</name>
</gene>
<comment type="caution">
    <text evidence="1">The sequence shown here is derived from an EMBL/GenBank/DDBJ whole genome shotgun (WGS) entry which is preliminary data.</text>
</comment>
<sequence>MVATSPLHRVIALLQGTGASAIADVGIADLLASGLDAPVRSAEEQAELCRERAELMRQLLETRLAGGVGYPVANMLIASRHLVGLRHDLQRWRDLAGSARYYREHPAIALRIARAGRTVIGDGECPA</sequence>
<dbReference type="AlphaFoldDB" id="A0A508AMP9"/>
<name>A0A508AMP9_9GAMM</name>
<accession>A0A508AMP9</accession>
<evidence type="ECO:0000313" key="2">
    <source>
        <dbReference type="Proteomes" id="UP000320431"/>
    </source>
</evidence>
<reference evidence="1 2" key="1">
    <citation type="submission" date="2019-10" db="EMBL/GenBank/DDBJ databases">
        <title>Lysobacter alkalisoli sp. nov., isolated from saline-alkaline soil.</title>
        <authorList>
            <person name="Sun J.-Q."/>
        </authorList>
    </citation>
    <scope>NUCLEOTIDE SEQUENCE [LARGE SCALE GENOMIC DNA]</scope>
    <source>
        <strain evidence="1 2">KCTC 42381</strain>
    </source>
</reference>